<dbReference type="Gene3D" id="3.40.50.970">
    <property type="match status" value="1"/>
</dbReference>
<dbReference type="InterPro" id="IPR019752">
    <property type="entry name" value="Pyrv/ketoisovalerate_OxRed_cat"/>
</dbReference>
<evidence type="ECO:0000259" key="4">
    <source>
        <dbReference type="Pfam" id="PF01855"/>
    </source>
</evidence>
<dbReference type="InterPro" id="IPR009014">
    <property type="entry name" value="Transketo_C/PFOR_II"/>
</dbReference>
<dbReference type="SUPFAM" id="SSF53323">
    <property type="entry name" value="Pyruvate-ferredoxin oxidoreductase, PFOR, domain III"/>
    <property type="match status" value="1"/>
</dbReference>
<dbReference type="AlphaFoldDB" id="A0A221SSR7"/>
<dbReference type="Proteomes" id="UP000259030">
    <property type="component" value="Chromosome"/>
</dbReference>
<dbReference type="EMBL" id="CP021081">
    <property type="protein sequence ID" value="ASN79689.1"/>
    <property type="molecule type" value="Genomic_DNA"/>
</dbReference>
<dbReference type="RefSeq" id="WP_081425868.1">
    <property type="nucleotide sequence ID" value="NZ_CP021081.1"/>
</dbReference>
<dbReference type="InterPro" id="IPR002880">
    <property type="entry name" value="Pyrv_Fd/Flavodoxin_OxRdtase_N"/>
</dbReference>
<reference evidence="5 6" key="1">
    <citation type="submission" date="2017-05" db="EMBL/GenBank/DDBJ databases">
        <title>The complete genome sequence of Deinococcus ficus isolated from the rhizosphere of the Ficus religiosa L. in Taiwan.</title>
        <authorList>
            <person name="Wu K.-M."/>
            <person name="Liao T.-L."/>
            <person name="Liu Y.-M."/>
            <person name="Young C.-C."/>
            <person name="Tsai S.-F."/>
        </authorList>
    </citation>
    <scope>NUCLEOTIDE SEQUENCE [LARGE SCALE GENOMIC DNA]</scope>
    <source>
        <strain evidence="5 6">CC-FR2-10</strain>
    </source>
</reference>
<protein>
    <submittedName>
        <fullName evidence="5">Ferredoxin oxidoreductase</fullName>
    </submittedName>
</protein>
<evidence type="ECO:0000256" key="2">
    <source>
        <dbReference type="SAM" id="MobiDB-lite"/>
    </source>
</evidence>
<dbReference type="NCBIfam" id="TIGR03710">
    <property type="entry name" value="OAFO_sf"/>
    <property type="match status" value="1"/>
</dbReference>
<dbReference type="Gene3D" id="3.40.50.920">
    <property type="match status" value="1"/>
</dbReference>
<dbReference type="FunFam" id="3.40.50.970:FF:000022">
    <property type="entry name" value="2-oxoglutarate ferredoxin oxidoreductase alpha subunit"/>
    <property type="match status" value="1"/>
</dbReference>
<dbReference type="STRING" id="317577.GCA_000419625_01067"/>
<organism evidence="5 6">
    <name type="scientific">Deinococcus ficus</name>
    <dbReference type="NCBI Taxonomy" id="317577"/>
    <lineage>
        <taxon>Bacteria</taxon>
        <taxon>Thermotogati</taxon>
        <taxon>Deinococcota</taxon>
        <taxon>Deinococci</taxon>
        <taxon>Deinococcales</taxon>
        <taxon>Deinococcaceae</taxon>
        <taxon>Deinococcus</taxon>
    </lineage>
</organism>
<accession>A0A221SSR7</accession>
<dbReference type="PANTHER" id="PTHR32154:SF29">
    <property type="entry name" value="BLR6743 PROTEIN"/>
    <property type="match status" value="1"/>
</dbReference>
<dbReference type="KEGG" id="dfc:DFI_00570"/>
<sequence length="650" mass="70325">MTQLAERTEQGPGVGTAVNEFTLNVATVNGSGSQTANGAIVDALFRMGIPVNAKNLFPSNIKGLPTYYRIRVSGQGFTARQDVAHVLVAFNPKTLDADLAELPSGGVMFCPDHLKPTRPRDDVTVYALPANGIIRDHDVTVKFRDRMVNMVYVGALAQLLGIELGAVHEYLEQAFHGKAAVIESNFSITRAAFDWCAANVVKRDPYRVQRLDANGGKILIDGNTAAALGSLYGGCTVVAWYPITPATSLAEALIEWVPKLRRDPETGLNTCAILQVEDELAASGVLVGAGWAGARAMTSTSGPGISLMAEFAGYAYFTEIPLVIWDVQRMGPSTGLPTRTAQGDLLSTYYLSHGDTKQVILLPADPKECFEFGWRAFEIAEGLQTPVFVLSDLDIGMNSWMCDEFEYPEEQMNRGKLLSAEDILRLGNRFARYRDDDRTGVGPRTLPGTDALGAAYFTRGTGHTDTATYSEHPADWKANLDRLDRKHNYARTVVPRPVVDGEGRALGLIAMGSADPAMQEARALLQAGGLDTDYLRVRALPFGEGVREFIEAHERVIVVELNQHGQLATLLRAEYPALAPRILSVAHCDGLPLSGPFVAGRVRERGEAGTGAEHRSEQAARRMDARVAAETDEPRTVKAGEDGPEGTVTA</sequence>
<evidence type="ECO:0000313" key="5">
    <source>
        <dbReference type="EMBL" id="ASN79689.1"/>
    </source>
</evidence>
<dbReference type="SUPFAM" id="SSF52922">
    <property type="entry name" value="TK C-terminal domain-like"/>
    <property type="match status" value="1"/>
</dbReference>
<name>A0A221SSR7_9DEIO</name>
<feature type="compositionally biased region" description="Basic and acidic residues" evidence="2">
    <location>
        <begin position="605"/>
        <end position="641"/>
    </location>
</feature>
<dbReference type="Pfam" id="PF01558">
    <property type="entry name" value="POR"/>
    <property type="match status" value="1"/>
</dbReference>
<dbReference type="Pfam" id="PF01855">
    <property type="entry name" value="POR_N"/>
    <property type="match status" value="1"/>
</dbReference>
<evidence type="ECO:0000313" key="6">
    <source>
        <dbReference type="Proteomes" id="UP000259030"/>
    </source>
</evidence>
<gene>
    <name evidence="5" type="ORF">DFI_00570</name>
</gene>
<dbReference type="InterPro" id="IPR029061">
    <property type="entry name" value="THDP-binding"/>
</dbReference>
<dbReference type="GO" id="GO:0006979">
    <property type="term" value="P:response to oxidative stress"/>
    <property type="evidence" value="ECO:0007669"/>
    <property type="project" value="TreeGrafter"/>
</dbReference>
<feature type="region of interest" description="Disordered" evidence="2">
    <location>
        <begin position="605"/>
        <end position="650"/>
    </location>
</feature>
<keyword evidence="1" id="KW-0560">Oxidoreductase</keyword>
<feature type="domain" description="Pyruvate/ketoisovalerate oxidoreductase catalytic" evidence="3">
    <location>
        <begin position="30"/>
        <end position="193"/>
    </location>
</feature>
<proteinExistence type="predicted"/>
<evidence type="ECO:0000259" key="3">
    <source>
        <dbReference type="Pfam" id="PF01558"/>
    </source>
</evidence>
<dbReference type="Gene3D" id="3.40.920.10">
    <property type="entry name" value="Pyruvate-ferredoxin oxidoreductase, PFOR, domain III"/>
    <property type="match status" value="1"/>
</dbReference>
<dbReference type="InterPro" id="IPR050722">
    <property type="entry name" value="Pyruvate:ferred/Flavod_OxRd"/>
</dbReference>
<evidence type="ECO:0000256" key="1">
    <source>
        <dbReference type="ARBA" id="ARBA00023002"/>
    </source>
</evidence>
<dbReference type="SUPFAM" id="SSF52518">
    <property type="entry name" value="Thiamin diphosphate-binding fold (THDP-binding)"/>
    <property type="match status" value="1"/>
</dbReference>
<dbReference type="PANTHER" id="PTHR32154">
    <property type="entry name" value="PYRUVATE-FLAVODOXIN OXIDOREDUCTASE-RELATED"/>
    <property type="match status" value="1"/>
</dbReference>
<dbReference type="CDD" id="cd07034">
    <property type="entry name" value="TPP_PYR_PFOR_IOR-alpha_like"/>
    <property type="match status" value="1"/>
</dbReference>
<dbReference type="InterPro" id="IPR022367">
    <property type="entry name" value="2-oxoacid/accept_OxRdtase_asu"/>
</dbReference>
<dbReference type="GO" id="GO:0016903">
    <property type="term" value="F:oxidoreductase activity, acting on the aldehyde or oxo group of donors"/>
    <property type="evidence" value="ECO:0007669"/>
    <property type="project" value="InterPro"/>
</dbReference>
<dbReference type="InterPro" id="IPR002869">
    <property type="entry name" value="Pyrv_flavodox_OxRed_cen"/>
</dbReference>
<keyword evidence="6" id="KW-1185">Reference proteome</keyword>
<feature type="domain" description="Pyruvate flavodoxin/ferredoxin oxidoreductase pyrimidine binding" evidence="4">
    <location>
        <begin position="230"/>
        <end position="395"/>
    </location>
</feature>